<evidence type="ECO:0000313" key="4">
    <source>
        <dbReference type="Proteomes" id="UP000799436"/>
    </source>
</evidence>
<dbReference type="AlphaFoldDB" id="A0A6G1KZ37"/>
<sequence>MFETNFSHASATPLPPGVHLEQALPILHDFETVVNLNPDCKGCKKIPPPAREPAQDGLAKTPGVGSGAAGQITYYEVEDDLPFMPKRLWAGGVRYTAEFLPTDDGCDITVHAPGGFTSTNHWRILRETIPEDSAPTLVRVAAEDLLHQDTREGMAGGTWYVQIFSDAKCNKTFVSIVKGFLRNSHQQLQNAFIAKLKAPAAAERQRRPTLGRRRSSEL</sequence>
<keyword evidence="4" id="KW-1185">Reference proteome</keyword>
<name>A0A6G1KZ37_9PEZI</name>
<evidence type="ECO:0000256" key="1">
    <source>
        <dbReference type="SAM" id="MobiDB-lite"/>
    </source>
</evidence>
<dbReference type="OrthoDB" id="3838383at2759"/>
<reference evidence="3" key="1">
    <citation type="journal article" date="2020" name="Stud. Mycol.">
        <title>101 Dothideomycetes genomes: a test case for predicting lifestyles and emergence of pathogens.</title>
        <authorList>
            <person name="Haridas S."/>
            <person name="Albert R."/>
            <person name="Binder M."/>
            <person name="Bloem J."/>
            <person name="Labutti K."/>
            <person name="Salamov A."/>
            <person name="Andreopoulos B."/>
            <person name="Baker S."/>
            <person name="Barry K."/>
            <person name="Bills G."/>
            <person name="Bluhm B."/>
            <person name="Cannon C."/>
            <person name="Castanera R."/>
            <person name="Culley D."/>
            <person name="Daum C."/>
            <person name="Ezra D."/>
            <person name="Gonzalez J."/>
            <person name="Henrissat B."/>
            <person name="Kuo A."/>
            <person name="Liang C."/>
            <person name="Lipzen A."/>
            <person name="Lutzoni F."/>
            <person name="Magnuson J."/>
            <person name="Mondo S."/>
            <person name="Nolan M."/>
            <person name="Ohm R."/>
            <person name="Pangilinan J."/>
            <person name="Park H.-J."/>
            <person name="Ramirez L."/>
            <person name="Alfaro M."/>
            <person name="Sun H."/>
            <person name="Tritt A."/>
            <person name="Yoshinaga Y."/>
            <person name="Zwiers L.-H."/>
            <person name="Turgeon B."/>
            <person name="Goodwin S."/>
            <person name="Spatafora J."/>
            <person name="Crous P."/>
            <person name="Grigoriev I."/>
        </authorList>
    </citation>
    <scope>NUCLEOTIDE SEQUENCE</scope>
    <source>
        <strain evidence="3">CBS 116005</strain>
    </source>
</reference>
<dbReference type="PANTHER" id="PTHR38117">
    <property type="entry name" value="NACHT AND WD40 DOMAIN PROTEIN"/>
    <property type="match status" value="1"/>
</dbReference>
<dbReference type="Pfam" id="PF23155">
    <property type="entry name" value="DUF7053"/>
    <property type="match status" value="1"/>
</dbReference>
<dbReference type="InterPro" id="IPR055481">
    <property type="entry name" value="DUF7053"/>
</dbReference>
<accession>A0A6G1KZ37</accession>
<dbReference type="Proteomes" id="UP000799436">
    <property type="component" value="Unassembled WGS sequence"/>
</dbReference>
<dbReference type="PANTHER" id="PTHR38117:SF1">
    <property type="entry name" value="DUF3074 DOMAIN-CONTAINING PROTEIN"/>
    <property type="match status" value="1"/>
</dbReference>
<gene>
    <name evidence="3" type="ORF">EJ03DRAFT_205527</name>
</gene>
<feature type="domain" description="DUF7053" evidence="2">
    <location>
        <begin position="7"/>
        <end position="197"/>
    </location>
</feature>
<evidence type="ECO:0000259" key="2">
    <source>
        <dbReference type="Pfam" id="PF23155"/>
    </source>
</evidence>
<dbReference type="EMBL" id="ML995888">
    <property type="protein sequence ID" value="KAF2765582.1"/>
    <property type="molecule type" value="Genomic_DNA"/>
</dbReference>
<organism evidence="3 4">
    <name type="scientific">Teratosphaeria nubilosa</name>
    <dbReference type="NCBI Taxonomy" id="161662"/>
    <lineage>
        <taxon>Eukaryota</taxon>
        <taxon>Fungi</taxon>
        <taxon>Dikarya</taxon>
        <taxon>Ascomycota</taxon>
        <taxon>Pezizomycotina</taxon>
        <taxon>Dothideomycetes</taxon>
        <taxon>Dothideomycetidae</taxon>
        <taxon>Mycosphaerellales</taxon>
        <taxon>Teratosphaeriaceae</taxon>
        <taxon>Teratosphaeria</taxon>
    </lineage>
</organism>
<feature type="region of interest" description="Disordered" evidence="1">
    <location>
        <begin position="46"/>
        <end position="65"/>
    </location>
</feature>
<protein>
    <recommendedName>
        <fullName evidence="2">DUF7053 domain-containing protein</fullName>
    </recommendedName>
</protein>
<proteinExistence type="predicted"/>
<evidence type="ECO:0000313" key="3">
    <source>
        <dbReference type="EMBL" id="KAF2765582.1"/>
    </source>
</evidence>